<dbReference type="Proteomes" id="UP001165083">
    <property type="component" value="Unassembled WGS sequence"/>
</dbReference>
<sequence length="126" mass="14353">MSRIIRELAVKEGLSSGNQSTVPINVIHHDEIRKVAEVELEPEGEKVAPVKPVPVRNKGKAKTKKEENGNSGTEDIKPPRRRRARNGFTPLTESEKRVKQRMLVKRSYYRKIVSFFGCGTAQLMRR</sequence>
<dbReference type="EMBL" id="BSXW01000230">
    <property type="protein sequence ID" value="GMF15763.1"/>
    <property type="molecule type" value="Genomic_DNA"/>
</dbReference>
<feature type="region of interest" description="Disordered" evidence="1">
    <location>
        <begin position="41"/>
        <end position="96"/>
    </location>
</feature>
<gene>
    <name evidence="2" type="ORF">Plil01_000548400</name>
</gene>
<organism evidence="2 3">
    <name type="scientific">Phytophthora lilii</name>
    <dbReference type="NCBI Taxonomy" id="2077276"/>
    <lineage>
        <taxon>Eukaryota</taxon>
        <taxon>Sar</taxon>
        <taxon>Stramenopiles</taxon>
        <taxon>Oomycota</taxon>
        <taxon>Peronosporomycetes</taxon>
        <taxon>Peronosporales</taxon>
        <taxon>Peronosporaceae</taxon>
        <taxon>Phytophthora</taxon>
    </lineage>
</organism>
<keyword evidence="3" id="KW-1185">Reference proteome</keyword>
<comment type="caution">
    <text evidence="2">The sequence shown here is derived from an EMBL/GenBank/DDBJ whole genome shotgun (WGS) entry which is preliminary data.</text>
</comment>
<dbReference type="AlphaFoldDB" id="A0A9W6WJM9"/>
<protein>
    <submittedName>
        <fullName evidence="2">Unnamed protein product</fullName>
    </submittedName>
</protein>
<accession>A0A9W6WJM9</accession>
<name>A0A9W6WJM9_9STRA</name>
<evidence type="ECO:0000313" key="3">
    <source>
        <dbReference type="Proteomes" id="UP001165083"/>
    </source>
</evidence>
<proteinExistence type="predicted"/>
<feature type="compositionally biased region" description="Basic and acidic residues" evidence="1">
    <location>
        <begin position="64"/>
        <end position="78"/>
    </location>
</feature>
<evidence type="ECO:0000313" key="2">
    <source>
        <dbReference type="EMBL" id="GMF15763.1"/>
    </source>
</evidence>
<reference evidence="2" key="1">
    <citation type="submission" date="2023-04" db="EMBL/GenBank/DDBJ databases">
        <title>Phytophthora lilii NBRC 32176.</title>
        <authorList>
            <person name="Ichikawa N."/>
            <person name="Sato H."/>
            <person name="Tonouchi N."/>
        </authorList>
    </citation>
    <scope>NUCLEOTIDE SEQUENCE</scope>
    <source>
        <strain evidence="2">NBRC 32176</strain>
    </source>
</reference>
<evidence type="ECO:0000256" key="1">
    <source>
        <dbReference type="SAM" id="MobiDB-lite"/>
    </source>
</evidence>